<reference evidence="1" key="1">
    <citation type="journal article" date="2015" name="Nature">
        <title>Complex archaea that bridge the gap between prokaryotes and eukaryotes.</title>
        <authorList>
            <person name="Spang A."/>
            <person name="Saw J.H."/>
            <person name="Jorgensen S.L."/>
            <person name="Zaremba-Niedzwiedzka K."/>
            <person name="Martijn J."/>
            <person name="Lind A.E."/>
            <person name="van Eijk R."/>
            <person name="Schleper C."/>
            <person name="Guy L."/>
            <person name="Ettema T.J."/>
        </authorList>
    </citation>
    <scope>NUCLEOTIDE SEQUENCE</scope>
</reference>
<sequence length="26" mass="2851">MEWLMGAVVCGAERSNHADYHRSSGS</sequence>
<feature type="non-terminal residue" evidence="1">
    <location>
        <position position="26"/>
    </location>
</feature>
<comment type="caution">
    <text evidence="1">The sequence shown here is derived from an EMBL/GenBank/DDBJ whole genome shotgun (WGS) entry which is preliminary data.</text>
</comment>
<proteinExistence type="predicted"/>
<dbReference type="EMBL" id="LAZR01017120">
    <property type="protein sequence ID" value="KKM01718.1"/>
    <property type="molecule type" value="Genomic_DNA"/>
</dbReference>
<organism evidence="1">
    <name type="scientific">marine sediment metagenome</name>
    <dbReference type="NCBI Taxonomy" id="412755"/>
    <lineage>
        <taxon>unclassified sequences</taxon>
        <taxon>metagenomes</taxon>
        <taxon>ecological metagenomes</taxon>
    </lineage>
</organism>
<accession>A0A0F9JRY8</accession>
<dbReference type="AlphaFoldDB" id="A0A0F9JRY8"/>
<evidence type="ECO:0000313" key="1">
    <source>
        <dbReference type="EMBL" id="KKM01718.1"/>
    </source>
</evidence>
<name>A0A0F9JRY8_9ZZZZ</name>
<gene>
    <name evidence="1" type="ORF">LCGC14_1791640</name>
</gene>
<protein>
    <submittedName>
        <fullName evidence="1">Uncharacterized protein</fullName>
    </submittedName>
</protein>